<evidence type="ECO:0000313" key="4">
    <source>
        <dbReference type="EMBL" id="MFC5542851.1"/>
    </source>
</evidence>
<gene>
    <name evidence="4" type="ORF">ACFPOH_14165</name>
</gene>
<keyword evidence="2" id="KW-0812">Transmembrane</keyword>
<keyword evidence="4" id="KW-0378">Hydrolase</keyword>
<comment type="caution">
    <text evidence="4">The sequence shown here is derived from an EMBL/GenBank/DDBJ whole genome shotgun (WGS) entry which is preliminary data.</text>
</comment>
<dbReference type="EMBL" id="JBHSNQ010000183">
    <property type="protein sequence ID" value="MFC5542851.1"/>
    <property type="molecule type" value="Genomic_DNA"/>
</dbReference>
<dbReference type="InterPro" id="IPR003709">
    <property type="entry name" value="VanY-like_core_dom"/>
</dbReference>
<name>A0ABW0RE44_9BACL</name>
<evidence type="ECO:0000259" key="3">
    <source>
        <dbReference type="Pfam" id="PF02557"/>
    </source>
</evidence>
<feature type="compositionally biased region" description="Low complexity" evidence="1">
    <location>
        <begin position="84"/>
        <end position="99"/>
    </location>
</feature>
<organism evidence="4 5">
    <name type="scientific">Ureibacillus suwonensis</name>
    <dbReference type="NCBI Taxonomy" id="313007"/>
    <lineage>
        <taxon>Bacteria</taxon>
        <taxon>Bacillati</taxon>
        <taxon>Bacillota</taxon>
        <taxon>Bacilli</taxon>
        <taxon>Bacillales</taxon>
        <taxon>Caryophanaceae</taxon>
        <taxon>Ureibacillus</taxon>
    </lineage>
</organism>
<dbReference type="SUPFAM" id="SSF55166">
    <property type="entry name" value="Hedgehog/DD-peptidase"/>
    <property type="match status" value="1"/>
</dbReference>
<feature type="transmembrane region" description="Helical" evidence="2">
    <location>
        <begin position="7"/>
        <end position="28"/>
    </location>
</feature>
<dbReference type="Gene3D" id="3.30.1380.10">
    <property type="match status" value="1"/>
</dbReference>
<feature type="region of interest" description="Disordered" evidence="1">
    <location>
        <begin position="36"/>
        <end position="120"/>
    </location>
</feature>
<keyword evidence="4" id="KW-0121">Carboxypeptidase</keyword>
<dbReference type="CDD" id="cd14852">
    <property type="entry name" value="LD-carboxypeptidase"/>
    <property type="match status" value="1"/>
</dbReference>
<feature type="domain" description="D-alanyl-D-alanine carboxypeptidase-like core" evidence="3">
    <location>
        <begin position="147"/>
        <end position="273"/>
    </location>
</feature>
<protein>
    <submittedName>
        <fullName evidence="4">D-alanyl-D-alanine carboxypeptidase family protein</fullName>
    </submittedName>
</protein>
<dbReference type="PANTHER" id="PTHR34385:SF1">
    <property type="entry name" value="PEPTIDOGLYCAN L-ALANYL-D-GLUTAMATE ENDOPEPTIDASE CWLK"/>
    <property type="match status" value="1"/>
</dbReference>
<evidence type="ECO:0000256" key="2">
    <source>
        <dbReference type="SAM" id="Phobius"/>
    </source>
</evidence>
<keyword evidence="2" id="KW-1133">Transmembrane helix</keyword>
<accession>A0ABW0RE44</accession>
<dbReference type="GO" id="GO:0004180">
    <property type="term" value="F:carboxypeptidase activity"/>
    <property type="evidence" value="ECO:0007669"/>
    <property type="project" value="UniProtKB-KW"/>
</dbReference>
<keyword evidence="2" id="KW-0472">Membrane</keyword>
<keyword evidence="5" id="KW-1185">Reference proteome</keyword>
<evidence type="ECO:0000313" key="5">
    <source>
        <dbReference type="Proteomes" id="UP001595978"/>
    </source>
</evidence>
<feature type="compositionally biased region" description="Basic and acidic residues" evidence="1">
    <location>
        <begin position="64"/>
        <end position="82"/>
    </location>
</feature>
<dbReference type="InterPro" id="IPR052179">
    <property type="entry name" value="DD-CPase-like"/>
</dbReference>
<dbReference type="RefSeq" id="WP_342471052.1">
    <property type="nucleotide sequence ID" value="NZ_JBHSNQ010000183.1"/>
</dbReference>
<dbReference type="Pfam" id="PF02557">
    <property type="entry name" value="VanY"/>
    <property type="match status" value="1"/>
</dbReference>
<feature type="compositionally biased region" description="Acidic residues" evidence="1">
    <location>
        <begin position="52"/>
        <end position="63"/>
    </location>
</feature>
<dbReference type="Proteomes" id="UP001595978">
    <property type="component" value="Unassembled WGS sequence"/>
</dbReference>
<reference evidence="5" key="1">
    <citation type="journal article" date="2019" name="Int. J. Syst. Evol. Microbiol.">
        <title>The Global Catalogue of Microorganisms (GCM) 10K type strain sequencing project: providing services to taxonomists for standard genome sequencing and annotation.</title>
        <authorList>
            <consortium name="The Broad Institute Genomics Platform"/>
            <consortium name="The Broad Institute Genome Sequencing Center for Infectious Disease"/>
            <person name="Wu L."/>
            <person name="Ma J."/>
        </authorList>
    </citation>
    <scope>NUCLEOTIDE SEQUENCE [LARGE SCALE GENOMIC DNA]</scope>
    <source>
        <strain evidence="5">CCUG 56331</strain>
    </source>
</reference>
<sequence length="294" mass="33395">MKNNKKNYILIGSLLVAVVAIVAIILAVNMNRDANESLKDEEENVAVSPEEKENEADKEEPQEEKDKSGELQEEATPSKEEPQEQPQVKQPEQQQPKTEQQQKEQGTKGNNGYIEGQQLPTKPTYIQGVLIANKKYPLPKDFAPGENKEARAAFEKMAQDAKKQGFELVAFSTYRSYEYQATLYNNYVARDGKEKADRYSARPGYSEHQTGLAFDIGEKGREDLWLEEAFGESPAGKWLAENAHKYGFILRYPKGKEHITGYMYEAWHFRYLGVELATKVKDSGLTLEEYLGIN</sequence>
<dbReference type="PANTHER" id="PTHR34385">
    <property type="entry name" value="D-ALANYL-D-ALANINE CARBOXYPEPTIDASE"/>
    <property type="match status" value="1"/>
</dbReference>
<evidence type="ECO:0000256" key="1">
    <source>
        <dbReference type="SAM" id="MobiDB-lite"/>
    </source>
</evidence>
<dbReference type="InterPro" id="IPR009045">
    <property type="entry name" value="Zn_M74/Hedgehog-like"/>
</dbReference>
<proteinExistence type="predicted"/>
<keyword evidence="4" id="KW-0645">Protease</keyword>
<dbReference type="InterPro" id="IPR058193">
    <property type="entry name" value="VanY/YodJ_core_dom"/>
</dbReference>